<dbReference type="AlphaFoldDB" id="A0A0R2MHG7"/>
<comment type="caution">
    <text evidence="4">The sequence shown here is derived from an EMBL/GenBank/DDBJ whole genome shotgun (WGS) entry which is preliminary data.</text>
</comment>
<dbReference type="PATRIC" id="fig|942150.3.peg.2752"/>
<keyword evidence="5" id="KW-1185">Reference proteome</keyword>
<dbReference type="PANTHER" id="PTHR43158:SF10">
    <property type="entry name" value="ABC TRANSPORTER ATP-BINDING PROTEIN YTRB"/>
    <property type="match status" value="1"/>
</dbReference>
<feature type="domain" description="ABC transporter" evidence="3">
    <location>
        <begin position="3"/>
        <end position="228"/>
    </location>
</feature>
<dbReference type="RefSeq" id="WP_057706400.1">
    <property type="nucleotide sequence ID" value="NZ_JQCL01000057.1"/>
</dbReference>
<dbReference type="SMART" id="SM00382">
    <property type="entry name" value="AAA"/>
    <property type="match status" value="1"/>
</dbReference>
<dbReference type="OrthoDB" id="9804819at2"/>
<dbReference type="InterPro" id="IPR003593">
    <property type="entry name" value="AAA+_ATPase"/>
</dbReference>
<dbReference type="GO" id="GO:0016887">
    <property type="term" value="F:ATP hydrolysis activity"/>
    <property type="evidence" value="ECO:0007669"/>
    <property type="project" value="InterPro"/>
</dbReference>
<dbReference type="Proteomes" id="UP000051783">
    <property type="component" value="Unassembled WGS sequence"/>
</dbReference>
<accession>A0A0R2MHG7</accession>
<dbReference type="Pfam" id="PF00005">
    <property type="entry name" value="ABC_tran"/>
    <property type="match status" value="1"/>
</dbReference>
<evidence type="ECO:0000313" key="5">
    <source>
        <dbReference type="Proteomes" id="UP000051783"/>
    </source>
</evidence>
<gene>
    <name evidence="4" type="ORF">IV64_GL002641</name>
</gene>
<dbReference type="InterPro" id="IPR003439">
    <property type="entry name" value="ABC_transporter-like_ATP-bd"/>
</dbReference>
<dbReference type="STRING" id="942150.IV64_GL002641"/>
<sequence>MSLVINKLSKQIDQHPTLDGISFTVQPGQIIGVIGRNGVGKTTLFRTINGQYLADNGNVTIDGQVLSEHPELKTELCFIDPLANFFRGATIKQIQGYYQAAYPQFDAKKFESLLKRYHLMGKQKLRHFSKGTFGLFTIILSVATNAPYLFLDEPLDGLDVLIRKNILSILIEEVAGGKRSILIASHNLVELGGVIDRALMLKDGQVVNDYQLEDMRSQARKIQLVYRDKKVPALLRQAGRVVHVSGRVIIVVFENYTEKLREQLAATQPVFQEELPLSLTDLFMANLTDEADYELLS</sequence>
<dbReference type="EMBL" id="JQCL01000057">
    <property type="protein sequence ID" value="KRO10947.1"/>
    <property type="molecule type" value="Genomic_DNA"/>
</dbReference>
<evidence type="ECO:0000256" key="1">
    <source>
        <dbReference type="ARBA" id="ARBA00022741"/>
    </source>
</evidence>
<evidence type="ECO:0000256" key="2">
    <source>
        <dbReference type="ARBA" id="ARBA00022840"/>
    </source>
</evidence>
<evidence type="ECO:0000313" key="4">
    <source>
        <dbReference type="EMBL" id="KRO10947.1"/>
    </source>
</evidence>
<name>A0A0R2MHG7_9LACO</name>
<dbReference type="PROSITE" id="PS50893">
    <property type="entry name" value="ABC_TRANSPORTER_2"/>
    <property type="match status" value="1"/>
</dbReference>
<reference evidence="4 5" key="1">
    <citation type="journal article" date="2015" name="Genome Announc.">
        <title>Expanding the biotechnology potential of lactobacilli through comparative genomics of 213 strains and associated genera.</title>
        <authorList>
            <person name="Sun Z."/>
            <person name="Harris H.M."/>
            <person name="McCann A."/>
            <person name="Guo C."/>
            <person name="Argimon S."/>
            <person name="Zhang W."/>
            <person name="Yang X."/>
            <person name="Jeffery I.B."/>
            <person name="Cooney J.C."/>
            <person name="Kagawa T.F."/>
            <person name="Liu W."/>
            <person name="Song Y."/>
            <person name="Salvetti E."/>
            <person name="Wrobel A."/>
            <person name="Rasinkangas P."/>
            <person name="Parkhill J."/>
            <person name="Rea M.C."/>
            <person name="O'Sullivan O."/>
            <person name="Ritari J."/>
            <person name="Douillard F.P."/>
            <person name="Paul Ross R."/>
            <person name="Yang R."/>
            <person name="Briner A.E."/>
            <person name="Felis G.E."/>
            <person name="de Vos W.M."/>
            <person name="Barrangou R."/>
            <person name="Klaenhammer T.R."/>
            <person name="Caufield P.W."/>
            <person name="Cui Y."/>
            <person name="Zhang H."/>
            <person name="O'Toole P.W."/>
        </authorList>
    </citation>
    <scope>NUCLEOTIDE SEQUENCE [LARGE SCALE GENOMIC DNA]</scope>
    <source>
        <strain evidence="4 5">LMG 26013</strain>
    </source>
</reference>
<dbReference type="Gene3D" id="3.40.50.300">
    <property type="entry name" value="P-loop containing nucleotide triphosphate hydrolases"/>
    <property type="match status" value="1"/>
</dbReference>
<keyword evidence="2 4" id="KW-0067">ATP-binding</keyword>
<proteinExistence type="predicted"/>
<protein>
    <submittedName>
        <fullName evidence="4">Abc transporter, atp-binding protein</fullName>
    </submittedName>
</protein>
<organism evidence="4 5">
    <name type="scientific">Lactiplantibacillus xiangfangensis</name>
    <dbReference type="NCBI Taxonomy" id="942150"/>
    <lineage>
        <taxon>Bacteria</taxon>
        <taxon>Bacillati</taxon>
        <taxon>Bacillota</taxon>
        <taxon>Bacilli</taxon>
        <taxon>Lactobacillales</taxon>
        <taxon>Lactobacillaceae</taxon>
        <taxon>Lactiplantibacillus</taxon>
    </lineage>
</organism>
<keyword evidence="1" id="KW-0547">Nucleotide-binding</keyword>
<evidence type="ECO:0000259" key="3">
    <source>
        <dbReference type="PROSITE" id="PS50893"/>
    </source>
</evidence>
<dbReference type="GO" id="GO:0005524">
    <property type="term" value="F:ATP binding"/>
    <property type="evidence" value="ECO:0007669"/>
    <property type="project" value="UniProtKB-KW"/>
</dbReference>
<dbReference type="InterPro" id="IPR027417">
    <property type="entry name" value="P-loop_NTPase"/>
</dbReference>
<dbReference type="SUPFAM" id="SSF52540">
    <property type="entry name" value="P-loop containing nucleoside triphosphate hydrolases"/>
    <property type="match status" value="1"/>
</dbReference>
<dbReference type="PANTHER" id="PTHR43158">
    <property type="entry name" value="SKFA PEPTIDE EXPORT ATP-BINDING PROTEIN SKFE"/>
    <property type="match status" value="1"/>
</dbReference>